<comment type="caution">
    <text evidence="3">The sequence shown here is derived from an EMBL/GenBank/DDBJ whole genome shotgun (WGS) entry which is preliminary data.</text>
</comment>
<name>A0AAD4ML51_9BILA</name>
<gene>
    <name evidence="3" type="ORF">DdX_18492</name>
</gene>
<proteinExistence type="predicted"/>
<dbReference type="AlphaFoldDB" id="A0AAD4ML51"/>
<evidence type="ECO:0000256" key="1">
    <source>
        <dbReference type="SAM" id="MobiDB-lite"/>
    </source>
</evidence>
<organism evidence="3 4">
    <name type="scientific">Ditylenchus destructor</name>
    <dbReference type="NCBI Taxonomy" id="166010"/>
    <lineage>
        <taxon>Eukaryota</taxon>
        <taxon>Metazoa</taxon>
        <taxon>Ecdysozoa</taxon>
        <taxon>Nematoda</taxon>
        <taxon>Chromadorea</taxon>
        <taxon>Rhabditida</taxon>
        <taxon>Tylenchina</taxon>
        <taxon>Tylenchomorpha</taxon>
        <taxon>Sphaerularioidea</taxon>
        <taxon>Anguinidae</taxon>
        <taxon>Anguininae</taxon>
        <taxon>Ditylenchus</taxon>
    </lineage>
</organism>
<keyword evidence="4" id="KW-1185">Reference proteome</keyword>
<accession>A0AAD4ML51</accession>
<protein>
    <submittedName>
        <fullName evidence="3">Uncharacterized protein</fullName>
    </submittedName>
</protein>
<evidence type="ECO:0000313" key="3">
    <source>
        <dbReference type="EMBL" id="KAI1697459.1"/>
    </source>
</evidence>
<feature type="region of interest" description="Disordered" evidence="1">
    <location>
        <begin position="37"/>
        <end position="62"/>
    </location>
</feature>
<dbReference type="Proteomes" id="UP001201812">
    <property type="component" value="Unassembled WGS sequence"/>
</dbReference>
<keyword evidence="2" id="KW-0472">Membrane</keyword>
<reference evidence="3" key="1">
    <citation type="submission" date="2022-01" db="EMBL/GenBank/DDBJ databases">
        <title>Genome Sequence Resource for Two Populations of Ditylenchus destructor, the Migratory Endoparasitic Phytonematode.</title>
        <authorList>
            <person name="Zhang H."/>
            <person name="Lin R."/>
            <person name="Xie B."/>
        </authorList>
    </citation>
    <scope>NUCLEOTIDE SEQUENCE</scope>
    <source>
        <strain evidence="3">BazhouSP</strain>
    </source>
</reference>
<evidence type="ECO:0000313" key="4">
    <source>
        <dbReference type="Proteomes" id="UP001201812"/>
    </source>
</evidence>
<evidence type="ECO:0000256" key="2">
    <source>
        <dbReference type="SAM" id="Phobius"/>
    </source>
</evidence>
<dbReference type="EMBL" id="JAKKPZ010000267">
    <property type="protein sequence ID" value="KAI1697459.1"/>
    <property type="molecule type" value="Genomic_DNA"/>
</dbReference>
<sequence length="175" mass="19935">MDQVQDQAHTKEVFAHTEEISVPIAEVGKEIQELEPVLTGPSTNLEDPNPRPKRGANGKRTGTRLRSFTKGLMKKDFKNVPSFLLATFKLNWTCYRAFILRAFKRKRFDETKLKKEVSGFCRWLVRWGQNGSTKLRTFGGFVATIFMSAISIVGLPAWIVLDIIILWLYCLATVV</sequence>
<keyword evidence="2" id="KW-0812">Transmembrane</keyword>
<feature type="transmembrane region" description="Helical" evidence="2">
    <location>
        <begin position="141"/>
        <end position="169"/>
    </location>
</feature>
<keyword evidence="2" id="KW-1133">Transmembrane helix</keyword>
<feature type="compositionally biased region" description="Basic residues" evidence="1">
    <location>
        <begin position="51"/>
        <end position="62"/>
    </location>
</feature>